<keyword evidence="14" id="KW-0449">Lipoprotein</keyword>
<comment type="subcellular location">
    <subcellularLocation>
        <location evidence="1">Cell membrane</location>
        <topology evidence="1">Lipid-anchor</topology>
        <topology evidence="1">GPI-anchor</topology>
    </subcellularLocation>
    <subcellularLocation>
        <location evidence="2">Secreted</location>
    </subcellularLocation>
</comment>
<dbReference type="GO" id="GO:0098552">
    <property type="term" value="C:side of membrane"/>
    <property type="evidence" value="ECO:0007669"/>
    <property type="project" value="UniProtKB-KW"/>
</dbReference>
<keyword evidence="10" id="KW-0408">Iron</keyword>
<evidence type="ECO:0000256" key="7">
    <source>
        <dbReference type="ARBA" id="ARBA00022622"/>
    </source>
</evidence>
<evidence type="ECO:0000256" key="17">
    <source>
        <dbReference type="SAM" id="Phobius"/>
    </source>
</evidence>
<keyword evidence="21" id="KW-1185">Reference proteome</keyword>
<evidence type="ECO:0000313" key="20">
    <source>
        <dbReference type="EMBL" id="KAK3376987.1"/>
    </source>
</evidence>
<keyword evidence="17" id="KW-1133">Transmembrane helix</keyword>
<dbReference type="GO" id="GO:0046872">
    <property type="term" value="F:metal ion binding"/>
    <property type="evidence" value="ECO:0007669"/>
    <property type="project" value="UniProtKB-KW"/>
</dbReference>
<dbReference type="EMBL" id="JAULSN010000003">
    <property type="protein sequence ID" value="KAK3376987.1"/>
    <property type="molecule type" value="Genomic_DNA"/>
</dbReference>
<comment type="caution">
    <text evidence="20">The sequence shown here is derived from an EMBL/GenBank/DDBJ whole genome shotgun (WGS) entry which is preliminary data.</text>
</comment>
<organism evidence="20 21">
    <name type="scientific">Lasiosphaeria ovina</name>
    <dbReference type="NCBI Taxonomy" id="92902"/>
    <lineage>
        <taxon>Eukaryota</taxon>
        <taxon>Fungi</taxon>
        <taxon>Dikarya</taxon>
        <taxon>Ascomycota</taxon>
        <taxon>Pezizomycotina</taxon>
        <taxon>Sordariomycetes</taxon>
        <taxon>Sordariomycetidae</taxon>
        <taxon>Sordariales</taxon>
        <taxon>Lasiosphaeriaceae</taxon>
        <taxon>Lasiosphaeria</taxon>
    </lineage>
</organism>
<dbReference type="GO" id="GO:0005886">
    <property type="term" value="C:plasma membrane"/>
    <property type="evidence" value="ECO:0007669"/>
    <property type="project" value="UniProtKB-SubCell"/>
</dbReference>
<keyword evidence="9 18" id="KW-0732">Signal</keyword>
<dbReference type="GO" id="GO:0005576">
    <property type="term" value="C:extracellular region"/>
    <property type="evidence" value="ECO:0007669"/>
    <property type="project" value="UniProtKB-SubCell"/>
</dbReference>
<name>A0AAE0KIU8_9PEZI</name>
<feature type="region of interest" description="Disordered" evidence="16">
    <location>
        <begin position="114"/>
        <end position="184"/>
    </location>
</feature>
<dbReference type="PANTHER" id="PTHR37928">
    <property type="entry name" value="CFEM DOMAIN PROTEIN (AFU_ORTHOLOGUE AFUA_6G14090)"/>
    <property type="match status" value="1"/>
</dbReference>
<evidence type="ECO:0000256" key="3">
    <source>
        <dbReference type="ARBA" id="ARBA00010031"/>
    </source>
</evidence>
<feature type="signal peptide" evidence="18">
    <location>
        <begin position="1"/>
        <end position="22"/>
    </location>
</feature>
<keyword evidence="7" id="KW-0336">GPI-anchor</keyword>
<dbReference type="Pfam" id="PF05730">
    <property type="entry name" value="CFEM"/>
    <property type="match status" value="1"/>
</dbReference>
<dbReference type="PROSITE" id="PS51257">
    <property type="entry name" value="PROKAR_LIPOPROTEIN"/>
    <property type="match status" value="1"/>
</dbReference>
<feature type="chain" id="PRO_5042086621" description="CFEM domain-containing protein" evidence="18">
    <location>
        <begin position="23"/>
        <end position="320"/>
    </location>
</feature>
<keyword evidence="13" id="KW-0325">Glycoprotein</keyword>
<evidence type="ECO:0000256" key="4">
    <source>
        <dbReference type="ARBA" id="ARBA00022475"/>
    </source>
</evidence>
<evidence type="ECO:0000256" key="8">
    <source>
        <dbReference type="ARBA" id="ARBA00022723"/>
    </source>
</evidence>
<keyword evidence="5" id="KW-0964">Secreted</keyword>
<evidence type="ECO:0000256" key="18">
    <source>
        <dbReference type="SAM" id="SignalP"/>
    </source>
</evidence>
<evidence type="ECO:0000256" key="16">
    <source>
        <dbReference type="SAM" id="MobiDB-lite"/>
    </source>
</evidence>
<evidence type="ECO:0000256" key="9">
    <source>
        <dbReference type="ARBA" id="ARBA00022729"/>
    </source>
</evidence>
<evidence type="ECO:0000256" key="14">
    <source>
        <dbReference type="ARBA" id="ARBA00023288"/>
    </source>
</evidence>
<proteinExistence type="inferred from homology"/>
<dbReference type="PANTHER" id="PTHR37928:SF2">
    <property type="entry name" value="GPI ANCHORED CFEM DOMAIN PROTEIN (AFU_ORTHOLOGUE AFUA_6G10580)"/>
    <property type="match status" value="1"/>
</dbReference>
<dbReference type="AlphaFoldDB" id="A0AAE0KIU8"/>
<dbReference type="PROSITE" id="PS52012">
    <property type="entry name" value="CFEM"/>
    <property type="match status" value="1"/>
</dbReference>
<evidence type="ECO:0000256" key="10">
    <source>
        <dbReference type="ARBA" id="ARBA00023004"/>
    </source>
</evidence>
<evidence type="ECO:0000256" key="5">
    <source>
        <dbReference type="ARBA" id="ARBA00022525"/>
    </source>
</evidence>
<feature type="compositionally biased region" description="Low complexity" evidence="16">
    <location>
        <begin position="173"/>
        <end position="184"/>
    </location>
</feature>
<dbReference type="SMART" id="SM00747">
    <property type="entry name" value="CFEM"/>
    <property type="match status" value="1"/>
</dbReference>
<feature type="transmembrane region" description="Helical" evidence="17">
    <location>
        <begin position="221"/>
        <end position="242"/>
    </location>
</feature>
<keyword evidence="11 17" id="KW-0472">Membrane</keyword>
<evidence type="ECO:0000256" key="1">
    <source>
        <dbReference type="ARBA" id="ARBA00004609"/>
    </source>
</evidence>
<evidence type="ECO:0000313" key="21">
    <source>
        <dbReference type="Proteomes" id="UP001287356"/>
    </source>
</evidence>
<feature type="compositionally biased region" description="Pro residues" evidence="16">
    <location>
        <begin position="114"/>
        <end position="123"/>
    </location>
</feature>
<keyword evidence="12 15" id="KW-1015">Disulfide bond</keyword>
<feature type="disulfide bond" evidence="15">
    <location>
        <begin position="58"/>
        <end position="91"/>
    </location>
</feature>
<reference evidence="20" key="1">
    <citation type="journal article" date="2023" name="Mol. Phylogenet. Evol.">
        <title>Genome-scale phylogeny and comparative genomics of the fungal order Sordariales.</title>
        <authorList>
            <person name="Hensen N."/>
            <person name="Bonometti L."/>
            <person name="Westerberg I."/>
            <person name="Brannstrom I.O."/>
            <person name="Guillou S."/>
            <person name="Cros-Aarteil S."/>
            <person name="Calhoun S."/>
            <person name="Haridas S."/>
            <person name="Kuo A."/>
            <person name="Mondo S."/>
            <person name="Pangilinan J."/>
            <person name="Riley R."/>
            <person name="LaButti K."/>
            <person name="Andreopoulos B."/>
            <person name="Lipzen A."/>
            <person name="Chen C."/>
            <person name="Yan M."/>
            <person name="Daum C."/>
            <person name="Ng V."/>
            <person name="Clum A."/>
            <person name="Steindorff A."/>
            <person name="Ohm R.A."/>
            <person name="Martin F."/>
            <person name="Silar P."/>
            <person name="Natvig D.O."/>
            <person name="Lalanne C."/>
            <person name="Gautier V."/>
            <person name="Ament-Velasquez S.L."/>
            <person name="Kruys A."/>
            <person name="Hutchinson M.I."/>
            <person name="Powell A.J."/>
            <person name="Barry K."/>
            <person name="Miller A.N."/>
            <person name="Grigoriev I.V."/>
            <person name="Debuchy R."/>
            <person name="Gladieux P."/>
            <person name="Hiltunen Thoren M."/>
            <person name="Johannesson H."/>
        </authorList>
    </citation>
    <scope>NUCLEOTIDE SEQUENCE</scope>
    <source>
        <strain evidence="20">CBS 958.72</strain>
    </source>
</reference>
<evidence type="ECO:0000256" key="15">
    <source>
        <dbReference type="PROSITE-ProRule" id="PRU01356"/>
    </source>
</evidence>
<gene>
    <name evidence="20" type="ORF">B0T24DRAFT_592615</name>
</gene>
<keyword evidence="4" id="KW-1003">Cell membrane</keyword>
<comment type="caution">
    <text evidence="15">Lacks conserved residue(s) required for the propagation of feature annotation.</text>
</comment>
<evidence type="ECO:0000256" key="11">
    <source>
        <dbReference type="ARBA" id="ARBA00023136"/>
    </source>
</evidence>
<feature type="domain" description="CFEM" evidence="19">
    <location>
        <begin position="4"/>
        <end position="118"/>
    </location>
</feature>
<feature type="compositionally biased region" description="Low complexity" evidence="16">
    <location>
        <begin position="124"/>
        <end position="163"/>
    </location>
</feature>
<evidence type="ECO:0000256" key="6">
    <source>
        <dbReference type="ARBA" id="ARBA00022617"/>
    </source>
</evidence>
<sequence>MRPIRRAAFAALALSSCRLAASQFEGVPNLPTCAESCVVSSITLTNCDTVATGDACLCTSNAFVVGVACCAKAACSSADLAATVKFFDSFCASEGIALPATLVCDGVAVATPSATPPLSPSPTTPISSPQQQQPSQSTADALSLPASPSPSASAAGTPALSSSVTPNSSTILPTSTGSQTTPATTKTVFQTISTTPTTPAEQAASGSGGDSGGGLSTGAKAGIGAGAAVGGLVLLALAAFLVMQKKKRASAAAAGGDRAELAADGQQPQEWFEKDGVEAQQRHEAAAAEWKADQGGLNGLALLEPHEMPLTQPARAHELP</sequence>
<accession>A0AAE0KIU8</accession>
<protein>
    <recommendedName>
        <fullName evidence="19">CFEM domain-containing protein</fullName>
    </recommendedName>
</protein>
<evidence type="ECO:0000259" key="19">
    <source>
        <dbReference type="PROSITE" id="PS52012"/>
    </source>
</evidence>
<dbReference type="InterPro" id="IPR051735">
    <property type="entry name" value="CFEM_domain"/>
</dbReference>
<keyword evidence="6" id="KW-0349">Heme</keyword>
<evidence type="ECO:0000256" key="13">
    <source>
        <dbReference type="ARBA" id="ARBA00023180"/>
    </source>
</evidence>
<evidence type="ECO:0000256" key="2">
    <source>
        <dbReference type="ARBA" id="ARBA00004613"/>
    </source>
</evidence>
<comment type="similarity">
    <text evidence="3">Belongs to the RBT5 family.</text>
</comment>
<keyword evidence="17" id="KW-0812">Transmembrane</keyword>
<reference evidence="20" key="2">
    <citation type="submission" date="2023-06" db="EMBL/GenBank/DDBJ databases">
        <authorList>
            <consortium name="Lawrence Berkeley National Laboratory"/>
            <person name="Haridas S."/>
            <person name="Hensen N."/>
            <person name="Bonometti L."/>
            <person name="Westerberg I."/>
            <person name="Brannstrom I.O."/>
            <person name="Guillou S."/>
            <person name="Cros-Aarteil S."/>
            <person name="Calhoun S."/>
            <person name="Kuo A."/>
            <person name="Mondo S."/>
            <person name="Pangilinan J."/>
            <person name="Riley R."/>
            <person name="Labutti K."/>
            <person name="Andreopoulos B."/>
            <person name="Lipzen A."/>
            <person name="Chen C."/>
            <person name="Yanf M."/>
            <person name="Daum C."/>
            <person name="Ng V."/>
            <person name="Clum A."/>
            <person name="Steindorff A."/>
            <person name="Ohm R."/>
            <person name="Martin F."/>
            <person name="Silar P."/>
            <person name="Natvig D."/>
            <person name="Lalanne C."/>
            <person name="Gautier V."/>
            <person name="Ament-Velasquez S.L."/>
            <person name="Kruys A."/>
            <person name="Hutchinson M.I."/>
            <person name="Powell A.J."/>
            <person name="Barry K."/>
            <person name="Miller A.N."/>
            <person name="Grigoriev I.V."/>
            <person name="Debuchy R."/>
            <person name="Gladieux P."/>
            <person name="Thoren M.H."/>
            <person name="Johannesson H."/>
        </authorList>
    </citation>
    <scope>NUCLEOTIDE SEQUENCE</scope>
    <source>
        <strain evidence="20">CBS 958.72</strain>
    </source>
</reference>
<dbReference type="Proteomes" id="UP001287356">
    <property type="component" value="Unassembled WGS sequence"/>
</dbReference>
<keyword evidence="8" id="KW-0479">Metal-binding</keyword>
<dbReference type="InterPro" id="IPR008427">
    <property type="entry name" value="Extracellular_membr_CFEM_dom"/>
</dbReference>
<evidence type="ECO:0000256" key="12">
    <source>
        <dbReference type="ARBA" id="ARBA00023157"/>
    </source>
</evidence>